<dbReference type="SMART" id="SM00799">
    <property type="entry name" value="DENN"/>
    <property type="match status" value="1"/>
</dbReference>
<dbReference type="PANTHER" id="PTHR15288">
    <property type="entry name" value="DENN DOMAIN-CONTAINING PROTEIN 2"/>
    <property type="match status" value="1"/>
</dbReference>
<evidence type="ECO:0000313" key="3">
    <source>
        <dbReference type="Proteomes" id="UP000663879"/>
    </source>
</evidence>
<keyword evidence="3" id="KW-1185">Reference proteome</keyword>
<dbReference type="Pfam" id="PF03456">
    <property type="entry name" value="uDENN"/>
    <property type="match status" value="1"/>
</dbReference>
<evidence type="ECO:0000259" key="1">
    <source>
        <dbReference type="PROSITE" id="PS50211"/>
    </source>
</evidence>
<organism evidence="2 3">
    <name type="scientific">Brachionus calyciflorus</name>
    <dbReference type="NCBI Taxonomy" id="104777"/>
    <lineage>
        <taxon>Eukaryota</taxon>
        <taxon>Metazoa</taxon>
        <taxon>Spiralia</taxon>
        <taxon>Gnathifera</taxon>
        <taxon>Rotifera</taxon>
        <taxon>Eurotatoria</taxon>
        <taxon>Monogononta</taxon>
        <taxon>Pseudotrocha</taxon>
        <taxon>Ploima</taxon>
        <taxon>Brachionidae</taxon>
        <taxon>Brachionus</taxon>
    </lineage>
</organism>
<dbReference type="AlphaFoldDB" id="A0A814G6C9"/>
<dbReference type="PROSITE" id="PS50211">
    <property type="entry name" value="DENN"/>
    <property type="match status" value="1"/>
</dbReference>
<dbReference type="Gene3D" id="3.30.450.200">
    <property type="match status" value="1"/>
</dbReference>
<accession>A0A814G6C9</accession>
<dbReference type="OrthoDB" id="10266080at2759"/>
<dbReference type="Gene3D" id="3.40.50.11500">
    <property type="match status" value="1"/>
</dbReference>
<dbReference type="InterPro" id="IPR005113">
    <property type="entry name" value="uDENN_dom"/>
</dbReference>
<protein>
    <recommendedName>
        <fullName evidence="1">UDENN domain-containing protein</fullName>
    </recommendedName>
</protein>
<dbReference type="Proteomes" id="UP000663879">
    <property type="component" value="Unassembled WGS sequence"/>
</dbReference>
<dbReference type="InterPro" id="IPR051942">
    <property type="entry name" value="DENN_domain_containing_2"/>
</dbReference>
<name>A0A814G6C9_9BILA</name>
<dbReference type="PANTHER" id="PTHR15288:SF0">
    <property type="entry name" value="UDENN DOMAIN-CONTAINING PROTEIN"/>
    <property type="match status" value="1"/>
</dbReference>
<dbReference type="Pfam" id="PF02141">
    <property type="entry name" value="DENN"/>
    <property type="match status" value="1"/>
</dbReference>
<dbReference type="FunFam" id="3.40.50.11500:FF:000004">
    <property type="entry name" value="DENN domain-containing protein 2C isoform X1"/>
    <property type="match status" value="1"/>
</dbReference>
<proteinExistence type="predicted"/>
<dbReference type="InterPro" id="IPR043153">
    <property type="entry name" value="DENN_C"/>
</dbReference>
<comment type="caution">
    <text evidence="2">The sequence shown here is derived from an EMBL/GenBank/DDBJ whole genome shotgun (WGS) entry which is preliminary data.</text>
</comment>
<dbReference type="SMART" id="SM00800">
    <property type="entry name" value="uDENN"/>
    <property type="match status" value="1"/>
</dbReference>
<reference evidence="2" key="1">
    <citation type="submission" date="2021-02" db="EMBL/GenBank/DDBJ databases">
        <authorList>
            <person name="Nowell W R."/>
        </authorList>
    </citation>
    <scope>NUCLEOTIDE SEQUENCE</scope>
    <source>
        <strain evidence="2">Ploen Becks lab</strain>
    </source>
</reference>
<dbReference type="InterPro" id="IPR005112">
    <property type="entry name" value="dDENN_dom"/>
</dbReference>
<dbReference type="EMBL" id="CAJNOC010003685">
    <property type="protein sequence ID" value="CAF0993496.1"/>
    <property type="molecule type" value="Genomic_DNA"/>
</dbReference>
<sequence>MQSDQQRLERRFNSIRSLPKGQFIKYKDMFDLGGDKPKELKSSSNQHQMRDLKKFELEIGRIFEGVSDETNLLLSSLCSKNKQIADFFDHSTKLSHKENLNETSISSFLSDSSSSSSEELKKANSNLNIYTEIPNESEYTELKSSLDSSLTSVSFKTADRTYRTVQEPSENVITYTIDSDKDDLADSFKTQSTEFSSSFSLSSLSPLQKTDQLFSSTLSTIEPKNYIEIQDIDFSDESYLEDELISTKVEKTVKFASPPPKPARTFEHDIYLETKNNPIKNELDENEHIYERLLTVKLNKNDNSKRRMNHEFFNKLNVLNNKKNEFDLSSRKFALSEPNLTNIGIDKKLKNEKIRKPFEKLFNNFFKKTSHHKTESNDMEKPFRPKINRKQVNETVIMRTMNNNRNSNKNFVTKSYIYSDSIELNSTLFDYVLIVGLENRKYLSSDQLNSNDFVNKTNPTIKWQYPDNLTLVNPAIPEFCFPDSINFSEFGKNKSEIFQFTLTNIEGKRTYGYCIRLQRKSKNPIVICIISQIDALEMYYTILTEVDKIFIHGELESVKNLLRSLYPKPFPNRGESLLVTLGLADRKEIVLNRSLDRRLEHINLYTILNYPFDLIIRIFSAMLMEKKLIFLSNKLSSLSSTIQAFETLLYPFNWPHTYIPVLPSFLIDMTEAPTPYIIGLMRSCKNELLKYKNISDFLIIDLDKQKLIQDNSNQEDYIPETLKKCLKTDLNNLQNLSKNLSNYEKNVELCKIFLKFFVKTVGNYQNFFSYADKNNNESKIFKYAQFVNEAKTSELRKFLENFTQSQLFEVFVTKKIKSGFNFGLMFDDAIRLEQSQNTKFNASNAPPKITPTLKNLSKFYFKI</sequence>
<feature type="domain" description="UDENN" evidence="1">
    <location>
        <begin position="446"/>
        <end position="823"/>
    </location>
</feature>
<gene>
    <name evidence="2" type="ORF">OXX778_LOCUS16037</name>
</gene>
<evidence type="ECO:0000313" key="2">
    <source>
        <dbReference type="EMBL" id="CAF0993496.1"/>
    </source>
</evidence>
<dbReference type="SMART" id="SM00801">
    <property type="entry name" value="dDENN"/>
    <property type="match status" value="1"/>
</dbReference>
<dbReference type="InterPro" id="IPR001194">
    <property type="entry name" value="cDENN_dom"/>
</dbReference>
<dbReference type="InterPro" id="IPR037516">
    <property type="entry name" value="Tripartite_DENN"/>
</dbReference>